<organism evidence="1 2">
    <name type="scientific">Pluteus cervinus</name>
    <dbReference type="NCBI Taxonomy" id="181527"/>
    <lineage>
        <taxon>Eukaryota</taxon>
        <taxon>Fungi</taxon>
        <taxon>Dikarya</taxon>
        <taxon>Basidiomycota</taxon>
        <taxon>Agaricomycotina</taxon>
        <taxon>Agaricomycetes</taxon>
        <taxon>Agaricomycetidae</taxon>
        <taxon>Agaricales</taxon>
        <taxon>Pluteineae</taxon>
        <taxon>Pluteaceae</taxon>
        <taxon>Pluteus</taxon>
    </lineage>
</organism>
<accession>A0ACD3AHH5</accession>
<evidence type="ECO:0000313" key="2">
    <source>
        <dbReference type="Proteomes" id="UP000308600"/>
    </source>
</evidence>
<gene>
    <name evidence="1" type="ORF">BDN72DRAFT_962771</name>
</gene>
<protein>
    <submittedName>
        <fullName evidence="1">Uncharacterized protein</fullName>
    </submittedName>
</protein>
<dbReference type="Proteomes" id="UP000308600">
    <property type="component" value="Unassembled WGS sequence"/>
</dbReference>
<keyword evidence="2" id="KW-1185">Reference proteome</keyword>
<sequence length="450" mass="51159">MPGAQEHTSRNIVNPVPAPEFLLTFGLMPPPHDFHQVVDTKKFEKGMDSSDGFEVYSEYDHVTFNDLPFVIGPKTFLSTCSVSSRSGSTRYSPAYILNPSTGEDSVPYLKYSWRTRGKNRKNEWEIYQELCLHHVHVRTIPKTLSGEDLSGDHHHPTSTQEFMALSRSRYQPRFRTSQRFRLVIDLLDCHLQNVGNIRNAVIGIRDAAHAQVDVAEKAKIIHRDISPENIMVRIHCVDEQKIIVGYLIDWDVAVDPEVVGAKVHPIERVGTWYFVAARLIPEHDEPIPRHNRLDDIESLFNVLVYIASHFAPHRWGSSMELTTFIWNYFYLGTSKTTFILTQGSQLAAKLLNNLLGEIIRYLASALAARYPQIIKKNVYNFFLNPGDIIDALDASPPPAPDLGVLINPRWFVIVLNNALKLDGWDNNNLLVKHSPPDMLGINFKVGYLID</sequence>
<reference evidence="1 2" key="1">
    <citation type="journal article" date="2019" name="Nat. Ecol. Evol.">
        <title>Megaphylogeny resolves global patterns of mushroom evolution.</title>
        <authorList>
            <person name="Varga T."/>
            <person name="Krizsan K."/>
            <person name="Foldi C."/>
            <person name="Dima B."/>
            <person name="Sanchez-Garcia M."/>
            <person name="Sanchez-Ramirez S."/>
            <person name="Szollosi G.J."/>
            <person name="Szarkandi J.G."/>
            <person name="Papp V."/>
            <person name="Albert L."/>
            <person name="Andreopoulos W."/>
            <person name="Angelini C."/>
            <person name="Antonin V."/>
            <person name="Barry K.W."/>
            <person name="Bougher N.L."/>
            <person name="Buchanan P."/>
            <person name="Buyck B."/>
            <person name="Bense V."/>
            <person name="Catcheside P."/>
            <person name="Chovatia M."/>
            <person name="Cooper J."/>
            <person name="Damon W."/>
            <person name="Desjardin D."/>
            <person name="Finy P."/>
            <person name="Geml J."/>
            <person name="Haridas S."/>
            <person name="Hughes K."/>
            <person name="Justo A."/>
            <person name="Karasinski D."/>
            <person name="Kautmanova I."/>
            <person name="Kiss B."/>
            <person name="Kocsube S."/>
            <person name="Kotiranta H."/>
            <person name="LaButti K.M."/>
            <person name="Lechner B.E."/>
            <person name="Liimatainen K."/>
            <person name="Lipzen A."/>
            <person name="Lukacs Z."/>
            <person name="Mihaltcheva S."/>
            <person name="Morgado L.N."/>
            <person name="Niskanen T."/>
            <person name="Noordeloos M.E."/>
            <person name="Ohm R.A."/>
            <person name="Ortiz-Santana B."/>
            <person name="Ovrebo C."/>
            <person name="Racz N."/>
            <person name="Riley R."/>
            <person name="Savchenko A."/>
            <person name="Shiryaev A."/>
            <person name="Soop K."/>
            <person name="Spirin V."/>
            <person name="Szebenyi C."/>
            <person name="Tomsovsky M."/>
            <person name="Tulloss R.E."/>
            <person name="Uehling J."/>
            <person name="Grigoriev I.V."/>
            <person name="Vagvolgyi C."/>
            <person name="Papp T."/>
            <person name="Martin F.M."/>
            <person name="Miettinen O."/>
            <person name="Hibbett D.S."/>
            <person name="Nagy L.G."/>
        </authorList>
    </citation>
    <scope>NUCLEOTIDE SEQUENCE [LARGE SCALE GENOMIC DNA]</scope>
    <source>
        <strain evidence="1 2">NL-1719</strain>
    </source>
</reference>
<dbReference type="EMBL" id="ML208449">
    <property type="protein sequence ID" value="TFK65064.1"/>
    <property type="molecule type" value="Genomic_DNA"/>
</dbReference>
<name>A0ACD3AHH5_9AGAR</name>
<proteinExistence type="predicted"/>
<evidence type="ECO:0000313" key="1">
    <source>
        <dbReference type="EMBL" id="TFK65064.1"/>
    </source>
</evidence>